<organism evidence="7 8">
    <name type="scientific">Thraustotheca clavata</name>
    <dbReference type="NCBI Taxonomy" id="74557"/>
    <lineage>
        <taxon>Eukaryota</taxon>
        <taxon>Sar</taxon>
        <taxon>Stramenopiles</taxon>
        <taxon>Oomycota</taxon>
        <taxon>Saprolegniomycetes</taxon>
        <taxon>Saprolegniales</taxon>
        <taxon>Achlyaceae</taxon>
        <taxon>Thraustotheca</taxon>
    </lineage>
</organism>
<protein>
    <submittedName>
        <fullName evidence="7">Uncharacterized protein</fullName>
    </submittedName>
</protein>
<proteinExistence type="inferred from homology"/>
<dbReference type="Pfam" id="PF03134">
    <property type="entry name" value="TB2_DP1_HVA22"/>
    <property type="match status" value="1"/>
</dbReference>
<evidence type="ECO:0000256" key="3">
    <source>
        <dbReference type="ARBA" id="ARBA00022692"/>
    </source>
</evidence>
<dbReference type="PANTHER" id="PTHR12300:SF161">
    <property type="entry name" value="RECEPTOR EXPRESSION-ENHANCING PROTEIN"/>
    <property type="match status" value="1"/>
</dbReference>
<evidence type="ECO:0000256" key="6">
    <source>
        <dbReference type="RuleBase" id="RU362006"/>
    </source>
</evidence>
<evidence type="ECO:0000256" key="2">
    <source>
        <dbReference type="ARBA" id="ARBA00008573"/>
    </source>
</evidence>
<sequence length="163" mass="18746">MSFYLVSEALTCFGFCSGAYQSLKVLHRHERLTESQSVLKLWAVLGTISLFQQYFEVFVSWFPFYYWLKCALLVALLTPKTNIPLVAFENLVVPLVEAAEVTYKEKIKPEVLQLAARHGHWLHFAVMQIALPNLTNAELDKMEIELLRRLDEIKALKASRGNE</sequence>
<comment type="similarity">
    <text evidence="2 6">Belongs to the DP1 family.</text>
</comment>
<comment type="subcellular location">
    <subcellularLocation>
        <location evidence="1 6">Membrane</location>
        <topology evidence="1 6">Multi-pass membrane protein</topology>
    </subcellularLocation>
</comment>
<evidence type="ECO:0000256" key="1">
    <source>
        <dbReference type="ARBA" id="ARBA00004141"/>
    </source>
</evidence>
<dbReference type="GO" id="GO:0016020">
    <property type="term" value="C:membrane"/>
    <property type="evidence" value="ECO:0007669"/>
    <property type="project" value="UniProtKB-SubCell"/>
</dbReference>
<dbReference type="Proteomes" id="UP000243217">
    <property type="component" value="Unassembled WGS sequence"/>
</dbReference>
<evidence type="ECO:0000313" key="7">
    <source>
        <dbReference type="EMBL" id="OQS03671.1"/>
    </source>
</evidence>
<keyword evidence="4" id="KW-1133">Transmembrane helix</keyword>
<reference evidence="7 8" key="1">
    <citation type="journal article" date="2014" name="Genome Biol. Evol.">
        <title>The secreted proteins of Achlya hypogyna and Thraustotheca clavata identify the ancestral oomycete secretome and reveal gene acquisitions by horizontal gene transfer.</title>
        <authorList>
            <person name="Misner I."/>
            <person name="Blouin N."/>
            <person name="Leonard G."/>
            <person name="Richards T.A."/>
            <person name="Lane C.E."/>
        </authorList>
    </citation>
    <scope>NUCLEOTIDE SEQUENCE [LARGE SCALE GENOMIC DNA]</scope>
    <source>
        <strain evidence="7 8">ATCC 34112</strain>
    </source>
</reference>
<dbReference type="OrthoDB" id="434647at2759"/>
<dbReference type="PANTHER" id="PTHR12300">
    <property type="entry name" value="HVA22-LIKE PROTEINS"/>
    <property type="match status" value="1"/>
</dbReference>
<keyword evidence="3" id="KW-0812">Transmembrane</keyword>
<evidence type="ECO:0000256" key="4">
    <source>
        <dbReference type="ARBA" id="ARBA00022989"/>
    </source>
</evidence>
<keyword evidence="5" id="KW-0472">Membrane</keyword>
<dbReference type="AlphaFoldDB" id="A0A1W0A0F6"/>
<comment type="caution">
    <text evidence="7">The sequence shown here is derived from an EMBL/GenBank/DDBJ whole genome shotgun (WGS) entry which is preliminary data.</text>
</comment>
<evidence type="ECO:0000256" key="5">
    <source>
        <dbReference type="ARBA" id="ARBA00023136"/>
    </source>
</evidence>
<accession>A0A1W0A0F6</accession>
<dbReference type="EMBL" id="JNBS01000811">
    <property type="protein sequence ID" value="OQS03671.1"/>
    <property type="molecule type" value="Genomic_DNA"/>
</dbReference>
<keyword evidence="8" id="KW-1185">Reference proteome</keyword>
<name>A0A1W0A0F6_9STRA</name>
<evidence type="ECO:0000313" key="8">
    <source>
        <dbReference type="Proteomes" id="UP000243217"/>
    </source>
</evidence>
<dbReference type="InterPro" id="IPR004345">
    <property type="entry name" value="TB2_DP1_HVA22"/>
</dbReference>
<gene>
    <name evidence="7" type="ORF">THRCLA_21108</name>
</gene>